<keyword evidence="3" id="KW-1185">Reference proteome</keyword>
<dbReference type="InterPro" id="IPR045518">
    <property type="entry name" value="2EXR"/>
</dbReference>
<name>A0A922T364_9PLEO</name>
<protein>
    <recommendedName>
        <fullName evidence="1">2EXR domain-containing protein</fullName>
    </recommendedName>
</protein>
<proteinExistence type="predicted"/>
<comment type="caution">
    <text evidence="2">The sequence shown here is derived from an EMBL/GenBank/DDBJ whole genome shotgun (WGS) entry which is preliminary data.</text>
</comment>
<organism evidence="2 3">
    <name type="scientific">Pyrenophora tritici-repentis</name>
    <dbReference type="NCBI Taxonomy" id="45151"/>
    <lineage>
        <taxon>Eukaryota</taxon>
        <taxon>Fungi</taxon>
        <taxon>Dikarya</taxon>
        <taxon>Ascomycota</taxon>
        <taxon>Pezizomycotina</taxon>
        <taxon>Dothideomycetes</taxon>
        <taxon>Pleosporomycetidae</taxon>
        <taxon>Pleosporales</taxon>
        <taxon>Pleosporineae</taxon>
        <taxon>Pleosporaceae</taxon>
        <taxon>Pyrenophora</taxon>
    </lineage>
</organism>
<evidence type="ECO:0000313" key="3">
    <source>
        <dbReference type="Proteomes" id="UP000249757"/>
    </source>
</evidence>
<dbReference type="EMBL" id="NRDI02000002">
    <property type="protein sequence ID" value="KAI1518668.1"/>
    <property type="molecule type" value="Genomic_DNA"/>
</dbReference>
<gene>
    <name evidence="2" type="ORF">Ptr86124_001796</name>
</gene>
<evidence type="ECO:0000313" key="2">
    <source>
        <dbReference type="EMBL" id="KAI1518668.1"/>
    </source>
</evidence>
<feature type="domain" description="2EXR" evidence="1">
    <location>
        <begin position="5"/>
        <end position="100"/>
    </location>
</feature>
<sequence length="263" mass="30227">MSLSLLPKEIRLQIWALAYFNEPPRFVALETKPHDEDHDEEHFCPRYSPSPAPLMVNLCHESRAEARYQALKSNHIVELPSSVTGTSCDEFYFRIDTDILFLQLEGPRVKHYDCSPEVGLLSHFGIATRCDAKMLQNVAITKVILNGFRDGSLSNVLRDFPKISRMVMMLTEDIWKDDMEKELFVRAAARIVRMYKIDLMAHARKIGEPFKPHPFDVDFGRLLFSQLHIVPKDVWIDWSDGGDEWVTLANSAILVNSMSFCIL</sequence>
<dbReference type="Proteomes" id="UP000249757">
    <property type="component" value="Unassembled WGS sequence"/>
</dbReference>
<evidence type="ECO:0000259" key="1">
    <source>
        <dbReference type="Pfam" id="PF20150"/>
    </source>
</evidence>
<accession>A0A922T364</accession>
<dbReference type="Pfam" id="PF20150">
    <property type="entry name" value="2EXR"/>
    <property type="match status" value="1"/>
</dbReference>
<dbReference type="AlphaFoldDB" id="A0A922T364"/>
<reference evidence="3" key="1">
    <citation type="journal article" date="2022" name="Microb. Genom.">
        <title>A global pangenome for the wheat fungal pathogen Pyrenophora tritici-repentis and prediction of effector protein structural homology.</title>
        <authorList>
            <person name="Moolhuijzen P.M."/>
            <person name="See P.T."/>
            <person name="Shi G."/>
            <person name="Powell H.R."/>
            <person name="Cockram J."/>
            <person name="Jorgensen L.N."/>
            <person name="Benslimane H."/>
            <person name="Strelkov S.E."/>
            <person name="Turner J."/>
            <person name="Liu Z."/>
            <person name="Moffat C.S."/>
        </authorList>
    </citation>
    <scope>NUCLEOTIDE SEQUENCE [LARGE SCALE GENOMIC DNA]</scope>
</reference>